<sequence length="53" mass="6093">MSEDELDKLPFKVAFIVLGQQKLLVIPNFSVYSLSPKNRLASQDQDDQFQGYM</sequence>
<reference evidence="1 2" key="1">
    <citation type="submission" date="2014-06" db="EMBL/GenBank/DDBJ databases">
        <authorList>
            <person name="Swart Estienne"/>
        </authorList>
    </citation>
    <scope>NUCLEOTIDE SEQUENCE [LARGE SCALE GENOMIC DNA]</scope>
    <source>
        <strain evidence="1 2">130c</strain>
    </source>
</reference>
<evidence type="ECO:0000313" key="2">
    <source>
        <dbReference type="Proteomes" id="UP000039865"/>
    </source>
</evidence>
<evidence type="ECO:0000313" key="1">
    <source>
        <dbReference type="EMBL" id="CDW71403.1"/>
    </source>
</evidence>
<protein>
    <submittedName>
        <fullName evidence="1">Uncharacterized protein</fullName>
    </submittedName>
</protein>
<dbReference type="Proteomes" id="UP000039865">
    <property type="component" value="Unassembled WGS sequence"/>
</dbReference>
<organism evidence="1 2">
    <name type="scientific">Stylonychia lemnae</name>
    <name type="common">Ciliate</name>
    <dbReference type="NCBI Taxonomy" id="5949"/>
    <lineage>
        <taxon>Eukaryota</taxon>
        <taxon>Sar</taxon>
        <taxon>Alveolata</taxon>
        <taxon>Ciliophora</taxon>
        <taxon>Intramacronucleata</taxon>
        <taxon>Spirotrichea</taxon>
        <taxon>Stichotrichia</taxon>
        <taxon>Sporadotrichida</taxon>
        <taxon>Oxytrichidae</taxon>
        <taxon>Stylonychinae</taxon>
        <taxon>Stylonychia</taxon>
    </lineage>
</organism>
<dbReference type="InParanoid" id="A0A077ZNA6"/>
<accession>A0A077ZNA6</accession>
<keyword evidence="2" id="KW-1185">Reference proteome</keyword>
<dbReference type="AlphaFoldDB" id="A0A077ZNA6"/>
<dbReference type="EMBL" id="CCKQ01000344">
    <property type="protein sequence ID" value="CDW71403.1"/>
    <property type="molecule type" value="Genomic_DNA"/>
</dbReference>
<proteinExistence type="predicted"/>
<gene>
    <name evidence="1" type="primary">Contig185.g221</name>
    <name evidence="1" type="ORF">STYLEM_346</name>
</gene>
<name>A0A077ZNA6_STYLE</name>